<evidence type="ECO:0000256" key="2">
    <source>
        <dbReference type="ARBA" id="ARBA00023274"/>
    </source>
</evidence>
<dbReference type="GO" id="GO:0003735">
    <property type="term" value="F:structural constituent of ribosome"/>
    <property type="evidence" value="ECO:0007669"/>
    <property type="project" value="UniProtKB-UniRule"/>
</dbReference>
<dbReference type="Gene3D" id="3.30.230.10">
    <property type="match status" value="1"/>
</dbReference>
<dbReference type="InterPro" id="IPR014721">
    <property type="entry name" value="Ribsml_uS5_D2-typ_fold_subgr"/>
</dbReference>
<dbReference type="PANTHER" id="PTHR21569:SF16">
    <property type="entry name" value="RIBOSOMAL PROTEIN S16"/>
    <property type="match status" value="1"/>
</dbReference>
<dbReference type="EMBL" id="CP133772">
    <property type="protein sequence ID" value="WYX99764.1"/>
    <property type="molecule type" value="Genomic_DNA"/>
</dbReference>
<dbReference type="Proteomes" id="UP001451606">
    <property type="component" value="Chromosome"/>
</dbReference>
<keyword evidence="6" id="KW-1185">Reference proteome</keyword>
<dbReference type="NCBIfam" id="NF001749">
    <property type="entry name" value="PRK00474.1"/>
    <property type="match status" value="1"/>
</dbReference>
<organism evidence="5 6">
    <name type="scientific">Oxyplasma meridianum</name>
    <dbReference type="NCBI Taxonomy" id="3073602"/>
    <lineage>
        <taxon>Archaea</taxon>
        <taxon>Methanobacteriati</taxon>
        <taxon>Thermoplasmatota</taxon>
        <taxon>Thermoplasmata</taxon>
        <taxon>Thermoplasmatales</taxon>
        <taxon>Thermoplasmataceae</taxon>
        <taxon>Oxyplasma</taxon>
    </lineage>
</organism>
<dbReference type="RefSeq" id="WP_393971726.1">
    <property type="nucleotide sequence ID" value="NZ_CP133772.1"/>
</dbReference>
<dbReference type="KEGG" id="omr:OXIME_000307"/>
<protein>
    <recommendedName>
        <fullName evidence="3">Small ribosomal subunit protein uS9</fullName>
    </recommendedName>
</protein>
<proteinExistence type="inferred from homology"/>
<dbReference type="HAMAP" id="MF_00532_A">
    <property type="entry name" value="Ribosomal_uS9_A"/>
    <property type="match status" value="1"/>
</dbReference>
<evidence type="ECO:0000313" key="6">
    <source>
        <dbReference type="Proteomes" id="UP001451606"/>
    </source>
</evidence>
<dbReference type="InterPro" id="IPR019958">
    <property type="entry name" value="Ribosomal_uS9_archaeal"/>
</dbReference>
<dbReference type="NCBIfam" id="TIGR03627">
    <property type="entry name" value="uS9_arch"/>
    <property type="match status" value="1"/>
</dbReference>
<sequence>MKGQNVIITSGKRKTAIAKAVTTKGKGIITINGYPVELYPVDILKEKIMEPIKLLGERVDQINIDVKVKGGGTTGQADASRTAIANGIVKFFKDDTVEEAYRQYDRTMLVNDIRRKMPKKPMGSGARAKRQKSYR</sequence>
<dbReference type="Pfam" id="PF00380">
    <property type="entry name" value="Ribosomal_S9"/>
    <property type="match status" value="1"/>
</dbReference>
<comment type="similarity">
    <text evidence="3">Belongs to the universal ribosomal protein uS9 family.</text>
</comment>
<name>A0AAX4NEZ3_9ARCH</name>
<evidence type="ECO:0000313" key="5">
    <source>
        <dbReference type="EMBL" id="WYX99764.1"/>
    </source>
</evidence>
<accession>A0AAX4NEZ3</accession>
<keyword evidence="2 3" id="KW-0687">Ribonucleoprotein</keyword>
<evidence type="ECO:0000256" key="3">
    <source>
        <dbReference type="HAMAP-Rule" id="MF_00532"/>
    </source>
</evidence>
<dbReference type="SUPFAM" id="SSF54211">
    <property type="entry name" value="Ribosomal protein S5 domain 2-like"/>
    <property type="match status" value="1"/>
</dbReference>
<dbReference type="GeneID" id="95967031"/>
<feature type="region of interest" description="Disordered" evidence="4">
    <location>
        <begin position="116"/>
        <end position="135"/>
    </location>
</feature>
<dbReference type="InterPro" id="IPR000754">
    <property type="entry name" value="Ribosomal_uS9"/>
</dbReference>
<evidence type="ECO:0000256" key="4">
    <source>
        <dbReference type="SAM" id="MobiDB-lite"/>
    </source>
</evidence>
<dbReference type="InterPro" id="IPR020568">
    <property type="entry name" value="Ribosomal_Su5_D2-typ_SF"/>
</dbReference>
<reference evidence="5 6" key="1">
    <citation type="submission" date="2023-09" db="EMBL/GenBank/DDBJ databases">
        <authorList>
            <person name="Golyshina O.V."/>
            <person name="Lunev E.A."/>
            <person name="Bargiela R."/>
            <person name="Gaines M.C."/>
            <person name="Daum B."/>
            <person name="Bale N.J."/>
            <person name="Koenen M."/>
            <person name="Sinninghe Damst J.S."/>
            <person name="Yakimov M."/>
            <person name="Golyshin P.N."/>
        </authorList>
    </citation>
    <scope>NUCLEOTIDE SEQUENCE [LARGE SCALE GENOMIC DNA]</scope>
    <source>
        <strain evidence="5 6">M1</strain>
    </source>
</reference>
<dbReference type="PANTHER" id="PTHR21569">
    <property type="entry name" value="RIBOSOMAL PROTEIN S9"/>
    <property type="match status" value="1"/>
</dbReference>
<dbReference type="GO" id="GO:0000462">
    <property type="term" value="P:maturation of SSU-rRNA from tricistronic rRNA transcript (SSU-rRNA, 5.8S rRNA, LSU-rRNA)"/>
    <property type="evidence" value="ECO:0007669"/>
    <property type="project" value="TreeGrafter"/>
</dbReference>
<dbReference type="GO" id="GO:0003723">
    <property type="term" value="F:RNA binding"/>
    <property type="evidence" value="ECO:0007669"/>
    <property type="project" value="TreeGrafter"/>
</dbReference>
<dbReference type="AlphaFoldDB" id="A0AAX4NEZ3"/>
<dbReference type="GO" id="GO:0006412">
    <property type="term" value="P:translation"/>
    <property type="evidence" value="ECO:0007669"/>
    <property type="project" value="UniProtKB-UniRule"/>
</dbReference>
<dbReference type="GO" id="GO:0022627">
    <property type="term" value="C:cytosolic small ribosomal subunit"/>
    <property type="evidence" value="ECO:0007669"/>
    <property type="project" value="UniProtKB-UniRule"/>
</dbReference>
<evidence type="ECO:0000256" key="1">
    <source>
        <dbReference type="ARBA" id="ARBA00022980"/>
    </source>
</evidence>
<gene>
    <name evidence="3" type="primary">rps9</name>
    <name evidence="5" type="ORF">OXIME_000307</name>
</gene>
<keyword evidence="1 3" id="KW-0689">Ribosomal protein</keyword>